<organism evidence="1 2">
    <name type="scientific">Rotaria sordida</name>
    <dbReference type="NCBI Taxonomy" id="392033"/>
    <lineage>
        <taxon>Eukaryota</taxon>
        <taxon>Metazoa</taxon>
        <taxon>Spiralia</taxon>
        <taxon>Gnathifera</taxon>
        <taxon>Rotifera</taxon>
        <taxon>Eurotatoria</taxon>
        <taxon>Bdelloidea</taxon>
        <taxon>Philodinida</taxon>
        <taxon>Philodinidae</taxon>
        <taxon>Rotaria</taxon>
    </lineage>
</organism>
<name>A0A815GBG6_9BILA</name>
<evidence type="ECO:0000313" key="1">
    <source>
        <dbReference type="EMBL" id="CAF1337375.1"/>
    </source>
</evidence>
<protein>
    <submittedName>
        <fullName evidence="1">Uncharacterized protein</fullName>
    </submittedName>
</protein>
<proteinExistence type="predicted"/>
<reference evidence="1" key="1">
    <citation type="submission" date="2021-02" db="EMBL/GenBank/DDBJ databases">
        <authorList>
            <person name="Nowell W R."/>
        </authorList>
    </citation>
    <scope>NUCLEOTIDE SEQUENCE</scope>
</reference>
<gene>
    <name evidence="1" type="ORF">SEV965_LOCUS28156</name>
</gene>
<dbReference type="Proteomes" id="UP000663889">
    <property type="component" value="Unassembled WGS sequence"/>
</dbReference>
<accession>A0A815GBG6</accession>
<dbReference type="AlphaFoldDB" id="A0A815GBG6"/>
<sequence length="233" mass="27935">MVPRLAFDIDQFGELMSNYIEDCIQHVKKMCDKRILLAKAQMDEYKGLEDFEQVSIAPHKIIHLVLKPKMKIWSIKNKNFYITQKRLQSNLLPRFITKNDFSFKNDESMLKQDDVQTIYNDMHHITNEFYRKIMELYCRAAAGEFDTIKNEIDEIIENNRSKKRSNYLHITEEEENQNDAQQSQDNREERSYAAFEYYHQLRIKRLNIEAELSCYFLEMQEVEGKIDDLHTLS</sequence>
<evidence type="ECO:0000313" key="2">
    <source>
        <dbReference type="Proteomes" id="UP000663889"/>
    </source>
</evidence>
<comment type="caution">
    <text evidence="1">The sequence shown here is derived from an EMBL/GenBank/DDBJ whole genome shotgun (WGS) entry which is preliminary data.</text>
</comment>
<dbReference type="EMBL" id="CAJNOU010002634">
    <property type="protein sequence ID" value="CAF1337375.1"/>
    <property type="molecule type" value="Genomic_DNA"/>
</dbReference>